<feature type="transmembrane region" description="Helical" evidence="11">
    <location>
        <begin position="843"/>
        <end position="867"/>
    </location>
</feature>
<dbReference type="GO" id="GO:0015450">
    <property type="term" value="F:protein-transporting ATPase activity"/>
    <property type="evidence" value="ECO:0007669"/>
    <property type="project" value="InterPro"/>
</dbReference>
<keyword evidence="7 11" id="KW-1133">Transmembrane helix</keyword>
<dbReference type="PROSITE" id="PS50156">
    <property type="entry name" value="SSD"/>
    <property type="match status" value="1"/>
</dbReference>
<dbReference type="Pfam" id="PF03176">
    <property type="entry name" value="MMPL"/>
    <property type="match status" value="1"/>
</dbReference>
<name>A0A6J7IVS2_9ZZZZ</name>
<dbReference type="NCBIfam" id="TIGR00916">
    <property type="entry name" value="2A0604s01"/>
    <property type="match status" value="2"/>
</dbReference>
<keyword evidence="8" id="KW-0811">Translocation</keyword>
<dbReference type="EMBL" id="CAFBMK010000192">
    <property type="protein sequence ID" value="CAB4934969.1"/>
    <property type="molecule type" value="Genomic_DNA"/>
</dbReference>
<evidence type="ECO:0000256" key="10">
    <source>
        <dbReference type="SAM" id="MobiDB-lite"/>
    </source>
</evidence>
<keyword evidence="4" id="KW-0997">Cell inner membrane</keyword>
<feature type="transmembrane region" description="Helical" evidence="11">
    <location>
        <begin position="819"/>
        <end position="837"/>
    </location>
</feature>
<evidence type="ECO:0000256" key="7">
    <source>
        <dbReference type="ARBA" id="ARBA00022989"/>
    </source>
</evidence>
<evidence type="ECO:0000256" key="3">
    <source>
        <dbReference type="ARBA" id="ARBA00022475"/>
    </source>
</evidence>
<keyword evidence="3" id="KW-1003">Cell membrane</keyword>
<dbReference type="Gene3D" id="3.30.1360.200">
    <property type="match status" value="1"/>
</dbReference>
<feature type="transmembrane region" description="Helical" evidence="11">
    <location>
        <begin position="600"/>
        <end position="618"/>
    </location>
</feature>
<dbReference type="PRINTS" id="PR01755">
    <property type="entry name" value="SECFTRNLCASE"/>
</dbReference>
<dbReference type="InterPro" id="IPR022645">
    <property type="entry name" value="SecD/SecF_bac"/>
</dbReference>
<evidence type="ECO:0000256" key="1">
    <source>
        <dbReference type="ARBA" id="ARBA00004651"/>
    </source>
</evidence>
<feature type="transmembrane region" description="Helical" evidence="11">
    <location>
        <begin position="712"/>
        <end position="732"/>
    </location>
</feature>
<feature type="transmembrane region" description="Helical" evidence="11">
    <location>
        <begin position="443"/>
        <end position="465"/>
    </location>
</feature>
<dbReference type="InterPro" id="IPR055344">
    <property type="entry name" value="SecD_SecF_C_bact"/>
</dbReference>
<feature type="transmembrane region" description="Helical" evidence="11">
    <location>
        <begin position="414"/>
        <end position="436"/>
    </location>
</feature>
<evidence type="ECO:0000256" key="2">
    <source>
        <dbReference type="ARBA" id="ARBA00022448"/>
    </source>
</evidence>
<dbReference type="InterPro" id="IPR048631">
    <property type="entry name" value="SecD_1st"/>
</dbReference>
<dbReference type="Pfam" id="PF21760">
    <property type="entry name" value="SecD_1st"/>
    <property type="match status" value="1"/>
</dbReference>
<dbReference type="Gene3D" id="3.30.70.3220">
    <property type="match status" value="1"/>
</dbReference>
<dbReference type="GO" id="GO:0005886">
    <property type="term" value="C:plasma membrane"/>
    <property type="evidence" value="ECO:0007669"/>
    <property type="project" value="UniProtKB-SubCell"/>
</dbReference>
<gene>
    <name evidence="13" type="ORF">UFOPK3564_02597</name>
</gene>
<organism evidence="13">
    <name type="scientific">freshwater metagenome</name>
    <dbReference type="NCBI Taxonomy" id="449393"/>
    <lineage>
        <taxon>unclassified sequences</taxon>
        <taxon>metagenomes</taxon>
        <taxon>ecological metagenomes</taxon>
    </lineage>
</organism>
<comment type="subcellular location">
    <subcellularLocation>
        <location evidence="1">Cell membrane</location>
        <topology evidence="1">Multi-pass membrane protein</topology>
    </subcellularLocation>
</comment>
<dbReference type="SUPFAM" id="SSF82866">
    <property type="entry name" value="Multidrug efflux transporter AcrB transmembrane domain"/>
    <property type="match status" value="2"/>
</dbReference>
<dbReference type="Gene3D" id="1.20.1640.10">
    <property type="entry name" value="Multidrug efflux transporter AcrB transmembrane domain"/>
    <property type="match status" value="2"/>
</dbReference>
<keyword evidence="2" id="KW-0813">Transport</keyword>
<evidence type="ECO:0000313" key="13">
    <source>
        <dbReference type="EMBL" id="CAB4934969.1"/>
    </source>
</evidence>
<dbReference type="InterPro" id="IPR005791">
    <property type="entry name" value="SecD"/>
</dbReference>
<dbReference type="HAMAP" id="MF_01463_B">
    <property type="entry name" value="SecD_B"/>
    <property type="match status" value="1"/>
</dbReference>
<evidence type="ECO:0000256" key="9">
    <source>
        <dbReference type="ARBA" id="ARBA00023136"/>
    </source>
</evidence>
<dbReference type="Pfam" id="PF07549">
    <property type="entry name" value="Sec_GG"/>
    <property type="match status" value="2"/>
</dbReference>
<dbReference type="InterPro" id="IPR048634">
    <property type="entry name" value="SecD_SecF_C"/>
</dbReference>
<feature type="transmembrane region" description="Helical" evidence="11">
    <location>
        <begin position="766"/>
        <end position="788"/>
    </location>
</feature>
<dbReference type="InterPro" id="IPR004869">
    <property type="entry name" value="MMPL_dom"/>
</dbReference>
<reference evidence="13" key="1">
    <citation type="submission" date="2020-05" db="EMBL/GenBank/DDBJ databases">
        <authorList>
            <person name="Chiriac C."/>
            <person name="Salcher M."/>
            <person name="Ghai R."/>
            <person name="Kavagutti S V."/>
        </authorList>
    </citation>
    <scope>NUCLEOTIDE SEQUENCE</scope>
</reference>
<dbReference type="NCBIfam" id="TIGR00966">
    <property type="entry name" value="transloc_SecF"/>
    <property type="match status" value="1"/>
</dbReference>
<sequence length="1023" mass="108758">MTERRRQSLILLLVAILVAASVVVLVTKPTKRGLDLQGGVQLVYQVSGTKGEGVTDDAIQRTIDVMQDRINQFGVGESEIQRSGTDQIVVSLPAITNTAEAQRRVGTTAQLAFYDWEANVAGPGGRLDAADQRVTGANAGGIGIGGAEINNPVALSQYGAVLRASKFPRRTNPAGTIPTQAGEQWYLVDDKAKKVLNTTPSASVAELTADLRTSRNPTLRRALDGNGQPTADKRFVKVNEGWRIIQAANNVNTDGRVVNAGDRWFIIRDRPGLLGDDIKNPSQGVGQGVGQNGPLVSFEFTDNGKNRWRNTTREIAERGAANCIQTRGLTKAQQGDACNQHFTIVLDQQAISSPTIDFQEYPEGISGSGGSQISGSFSFEQAKSLANLLKSGSLPLKLNVISSQQVSATLGEEALSQGLLAGAVGFGVVAIFLLVFYRALGVIAVLGLAVYTLLFLAIIKLVPVVLTLPGIAGLILTIAVAADANVVIFERFKDELQAGRSVQRSIKDGYRKGLSAIIDGNVITFLVAFVLFLVATAGVKGFAFTLGIGVLLSMFTAVLLTRAILGIAGRSKLMSSPAALGARKRNPIWHRFDFYGAGRWFFAASGLILAVGAIAVGAKGLNFGIDFESGTQITATARPGTTVDDVRSALRPVGQGEAKIQSVNDGSRFQIQTEDLSTAEQTRVNRALQTGVGVQPDDLNSNTVGPTFGETVARTAVVAILASFALIAFVIWFRFGLRYTVPILIAVVHDLLITAGIYALTGAEVTASTVAALLTIIGYSLYDTIIVFDRVRENLNRLPSAAFSQIVNRSMSEVLGRSLVTSFSTGLPTLALFLFGGDTLKDFALAMLIGTISGAYSSVFIAAPVLTEWMERVPAFKARRARLTAANGGTLPPYPEKGGNEVDVDAARKRRASSRVTTPDAAGEQVSAAEFAEMVRELGVEGAEAQTRGRVVEPPELSTGEPTNRAERRAAARRPATSPAVPDQPAPDAAPEAPGPVQRAADLSPEEVTFRDDPGRRPKRKKR</sequence>
<evidence type="ECO:0000256" key="4">
    <source>
        <dbReference type="ARBA" id="ARBA00022519"/>
    </source>
</evidence>
<dbReference type="InterPro" id="IPR022646">
    <property type="entry name" value="SecD/SecF_CS"/>
</dbReference>
<feature type="transmembrane region" description="Helical" evidence="11">
    <location>
        <begin position="541"/>
        <end position="565"/>
    </location>
</feature>
<keyword evidence="6" id="KW-0653">Protein transport</keyword>
<dbReference type="InterPro" id="IPR022813">
    <property type="entry name" value="SecD/SecF_arch_bac"/>
</dbReference>
<feature type="domain" description="SSD" evidence="12">
    <location>
        <begin position="424"/>
        <end position="567"/>
    </location>
</feature>
<feature type="transmembrane region" description="Helical" evidence="11">
    <location>
        <begin position="471"/>
        <end position="492"/>
    </location>
</feature>
<evidence type="ECO:0000256" key="8">
    <source>
        <dbReference type="ARBA" id="ARBA00023010"/>
    </source>
</evidence>
<evidence type="ECO:0000256" key="6">
    <source>
        <dbReference type="ARBA" id="ARBA00022927"/>
    </source>
</evidence>
<feature type="transmembrane region" description="Helical" evidence="11">
    <location>
        <begin position="513"/>
        <end position="535"/>
    </location>
</feature>
<evidence type="ECO:0000259" key="12">
    <source>
        <dbReference type="PROSITE" id="PS50156"/>
    </source>
</evidence>
<accession>A0A6J7IVS2</accession>
<feature type="transmembrane region" description="Helical" evidence="11">
    <location>
        <begin position="739"/>
        <end position="760"/>
    </location>
</feature>
<keyword evidence="5 11" id="KW-0812">Transmembrane</keyword>
<dbReference type="HAMAP" id="MF_01464_B">
    <property type="entry name" value="SecF_B"/>
    <property type="match status" value="1"/>
</dbReference>
<dbReference type="Pfam" id="PF22599">
    <property type="entry name" value="SecDF_P1_head"/>
    <property type="match status" value="1"/>
</dbReference>
<dbReference type="PANTHER" id="PTHR30081:SF1">
    <property type="entry name" value="PROTEIN TRANSLOCASE SUBUNIT SECD"/>
    <property type="match status" value="1"/>
</dbReference>
<keyword evidence="9 11" id="KW-0472">Membrane</keyword>
<proteinExistence type="inferred from homology"/>
<dbReference type="PANTHER" id="PTHR30081">
    <property type="entry name" value="PROTEIN-EXPORT MEMBRANE PROTEIN SEC"/>
    <property type="match status" value="1"/>
</dbReference>
<dbReference type="InterPro" id="IPR005665">
    <property type="entry name" value="SecF_bac"/>
</dbReference>
<dbReference type="GO" id="GO:0006886">
    <property type="term" value="P:intracellular protein transport"/>
    <property type="evidence" value="ECO:0007669"/>
    <property type="project" value="InterPro"/>
</dbReference>
<feature type="region of interest" description="Disordered" evidence="10">
    <location>
        <begin position="941"/>
        <end position="1023"/>
    </location>
</feature>
<evidence type="ECO:0000256" key="11">
    <source>
        <dbReference type="SAM" id="Phobius"/>
    </source>
</evidence>
<protein>
    <submittedName>
        <fullName evidence="13">Unannotated protein</fullName>
    </submittedName>
</protein>
<dbReference type="AlphaFoldDB" id="A0A6J7IVS2"/>
<feature type="compositionally biased region" description="Low complexity" evidence="10">
    <location>
        <begin position="973"/>
        <end position="997"/>
    </location>
</feature>
<dbReference type="Pfam" id="PF02355">
    <property type="entry name" value="SecD_SecF_C"/>
    <property type="match status" value="1"/>
</dbReference>
<dbReference type="InterPro" id="IPR000731">
    <property type="entry name" value="SSD"/>
</dbReference>
<dbReference type="NCBIfam" id="TIGR01129">
    <property type="entry name" value="secD"/>
    <property type="match status" value="1"/>
</dbReference>
<dbReference type="InterPro" id="IPR054384">
    <property type="entry name" value="SecDF_P1_head"/>
</dbReference>
<evidence type="ECO:0000256" key="5">
    <source>
        <dbReference type="ARBA" id="ARBA00022692"/>
    </source>
</evidence>